<evidence type="ECO:0000259" key="2">
    <source>
        <dbReference type="Pfam" id="PF03372"/>
    </source>
</evidence>
<feature type="domain" description="Endonuclease/exonuclease/phosphatase" evidence="2">
    <location>
        <begin position="42"/>
        <end position="262"/>
    </location>
</feature>
<feature type="signal peptide" evidence="1">
    <location>
        <begin position="1"/>
        <end position="33"/>
    </location>
</feature>
<dbReference type="AlphaFoldDB" id="A0A518HD12"/>
<dbReference type="SUPFAM" id="SSF56219">
    <property type="entry name" value="DNase I-like"/>
    <property type="match status" value="1"/>
</dbReference>
<dbReference type="InterPro" id="IPR005135">
    <property type="entry name" value="Endo/exonuclease/phosphatase"/>
</dbReference>
<dbReference type="Pfam" id="PF03372">
    <property type="entry name" value="Exo_endo_phos"/>
    <property type="match status" value="1"/>
</dbReference>
<proteinExistence type="predicted"/>
<sequence length="276" mass="30301" precursor="true">MIRDRSGIVVGFRPLVAALALSFPAVVAGTARADEPVRLRVLSYNIHHGRGMDDVIDLGRIARVINEVRPDVVALQEVDRGVERSGRIDVPAELARLTGTVAVFERNITHQGGDYGNALLSKLPILDSRNVPLPSHHEGERRGCLVVDLDGPGDAGPIRIFATHFDYRRDDGERLDSAALIAGLAAEEPDRPTVLMGDLNALPDSAVLRRFDESWARANPEPMPTFPVAEPTRQIDYILLRPEGRWRTVEVRVLDEAVASDHRPIFAVLELVGDEG</sequence>
<dbReference type="InterPro" id="IPR051916">
    <property type="entry name" value="GPI-anchor_lipid_remodeler"/>
</dbReference>
<keyword evidence="3" id="KW-0255">Endonuclease</keyword>
<name>A0A518HD12_9BACT</name>
<dbReference type="EMBL" id="CP036426">
    <property type="protein sequence ID" value="QDV38745.1"/>
    <property type="molecule type" value="Genomic_DNA"/>
</dbReference>
<dbReference type="PANTHER" id="PTHR14859:SF15">
    <property type="entry name" value="ENDONUCLEASE_EXONUCLEASE_PHOSPHATASE DOMAIN-CONTAINING PROTEIN"/>
    <property type="match status" value="1"/>
</dbReference>
<evidence type="ECO:0000256" key="1">
    <source>
        <dbReference type="SAM" id="SignalP"/>
    </source>
</evidence>
<accession>A0A518HD12</accession>
<dbReference type="InterPro" id="IPR036691">
    <property type="entry name" value="Endo/exonu/phosph_ase_sf"/>
</dbReference>
<protein>
    <submittedName>
        <fullName evidence="3">Endonuclease/Exonuclease/phosphatase family protein</fullName>
    </submittedName>
</protein>
<keyword evidence="3" id="KW-0378">Hydrolase</keyword>
<evidence type="ECO:0000313" key="3">
    <source>
        <dbReference type="EMBL" id="QDV38745.1"/>
    </source>
</evidence>
<gene>
    <name evidence="3" type="ORF">ElP_67010</name>
</gene>
<dbReference type="GO" id="GO:0016020">
    <property type="term" value="C:membrane"/>
    <property type="evidence" value="ECO:0007669"/>
    <property type="project" value="GOC"/>
</dbReference>
<keyword evidence="1" id="KW-0732">Signal</keyword>
<keyword evidence="4" id="KW-1185">Reference proteome</keyword>
<dbReference type="GO" id="GO:0004519">
    <property type="term" value="F:endonuclease activity"/>
    <property type="evidence" value="ECO:0007669"/>
    <property type="project" value="UniProtKB-KW"/>
</dbReference>
<dbReference type="Proteomes" id="UP000317835">
    <property type="component" value="Chromosome"/>
</dbReference>
<dbReference type="PANTHER" id="PTHR14859">
    <property type="entry name" value="CALCOFLUOR WHITE HYPERSENSITIVE PROTEIN PRECURSOR"/>
    <property type="match status" value="1"/>
</dbReference>
<keyword evidence="3" id="KW-0269">Exonuclease</keyword>
<dbReference type="OrthoDB" id="155529at2"/>
<dbReference type="GO" id="GO:0004527">
    <property type="term" value="F:exonuclease activity"/>
    <property type="evidence" value="ECO:0007669"/>
    <property type="project" value="UniProtKB-KW"/>
</dbReference>
<dbReference type="KEGG" id="tpla:ElP_67010"/>
<dbReference type="Gene3D" id="3.60.10.10">
    <property type="entry name" value="Endonuclease/exonuclease/phosphatase"/>
    <property type="match status" value="1"/>
</dbReference>
<dbReference type="RefSeq" id="WP_145277492.1">
    <property type="nucleotide sequence ID" value="NZ_CP036426.1"/>
</dbReference>
<evidence type="ECO:0000313" key="4">
    <source>
        <dbReference type="Proteomes" id="UP000317835"/>
    </source>
</evidence>
<feature type="chain" id="PRO_5021837020" evidence="1">
    <location>
        <begin position="34"/>
        <end position="276"/>
    </location>
</feature>
<organism evidence="3 4">
    <name type="scientific">Tautonia plasticadhaerens</name>
    <dbReference type="NCBI Taxonomy" id="2527974"/>
    <lineage>
        <taxon>Bacteria</taxon>
        <taxon>Pseudomonadati</taxon>
        <taxon>Planctomycetota</taxon>
        <taxon>Planctomycetia</taxon>
        <taxon>Isosphaerales</taxon>
        <taxon>Isosphaeraceae</taxon>
        <taxon>Tautonia</taxon>
    </lineage>
</organism>
<dbReference type="GO" id="GO:0006506">
    <property type="term" value="P:GPI anchor biosynthetic process"/>
    <property type="evidence" value="ECO:0007669"/>
    <property type="project" value="TreeGrafter"/>
</dbReference>
<reference evidence="3 4" key="1">
    <citation type="submission" date="2019-02" db="EMBL/GenBank/DDBJ databases">
        <title>Deep-cultivation of Planctomycetes and their phenomic and genomic characterization uncovers novel biology.</title>
        <authorList>
            <person name="Wiegand S."/>
            <person name="Jogler M."/>
            <person name="Boedeker C."/>
            <person name="Pinto D."/>
            <person name="Vollmers J."/>
            <person name="Rivas-Marin E."/>
            <person name="Kohn T."/>
            <person name="Peeters S.H."/>
            <person name="Heuer A."/>
            <person name="Rast P."/>
            <person name="Oberbeckmann S."/>
            <person name="Bunk B."/>
            <person name="Jeske O."/>
            <person name="Meyerdierks A."/>
            <person name="Storesund J.E."/>
            <person name="Kallscheuer N."/>
            <person name="Luecker S."/>
            <person name="Lage O.M."/>
            <person name="Pohl T."/>
            <person name="Merkel B.J."/>
            <person name="Hornburger P."/>
            <person name="Mueller R.-W."/>
            <person name="Bruemmer F."/>
            <person name="Labrenz M."/>
            <person name="Spormann A.M."/>
            <person name="Op den Camp H."/>
            <person name="Overmann J."/>
            <person name="Amann R."/>
            <person name="Jetten M.S.M."/>
            <person name="Mascher T."/>
            <person name="Medema M.H."/>
            <person name="Devos D.P."/>
            <person name="Kaster A.-K."/>
            <person name="Ovreas L."/>
            <person name="Rohde M."/>
            <person name="Galperin M.Y."/>
            <person name="Jogler C."/>
        </authorList>
    </citation>
    <scope>NUCLEOTIDE SEQUENCE [LARGE SCALE GENOMIC DNA]</scope>
    <source>
        <strain evidence="3 4">ElP</strain>
    </source>
</reference>
<keyword evidence="3" id="KW-0540">Nuclease</keyword>